<name>I0YZG7_COCSC</name>
<keyword evidence="6" id="KW-0414">Isoprene biosynthesis</keyword>
<dbReference type="InterPro" id="IPR008949">
    <property type="entry name" value="Isoprenoid_synthase_dom_sf"/>
</dbReference>
<comment type="cofactor">
    <cofactor evidence="1">
        <name>Mg(2+)</name>
        <dbReference type="ChEBI" id="CHEBI:18420"/>
    </cofactor>
</comment>
<organism evidence="8 9">
    <name type="scientific">Coccomyxa subellipsoidea (strain C-169)</name>
    <name type="common">Green microalga</name>
    <dbReference type="NCBI Taxonomy" id="574566"/>
    <lineage>
        <taxon>Eukaryota</taxon>
        <taxon>Viridiplantae</taxon>
        <taxon>Chlorophyta</taxon>
        <taxon>core chlorophytes</taxon>
        <taxon>Trebouxiophyceae</taxon>
        <taxon>Trebouxiophyceae incertae sedis</taxon>
        <taxon>Coccomyxaceae</taxon>
        <taxon>Coccomyxa</taxon>
        <taxon>Coccomyxa subellipsoidea</taxon>
    </lineage>
</organism>
<keyword evidence="9" id="KW-1185">Reference proteome</keyword>
<dbReference type="InterPro" id="IPR000092">
    <property type="entry name" value="Polyprenyl_synt"/>
</dbReference>
<evidence type="ECO:0000256" key="7">
    <source>
        <dbReference type="RuleBase" id="RU004466"/>
    </source>
</evidence>
<dbReference type="eggNOG" id="KOG0776">
    <property type="taxonomic scope" value="Eukaryota"/>
</dbReference>
<dbReference type="OrthoDB" id="9927103at2759"/>
<evidence type="ECO:0000256" key="6">
    <source>
        <dbReference type="ARBA" id="ARBA00023229"/>
    </source>
</evidence>
<evidence type="ECO:0000256" key="2">
    <source>
        <dbReference type="ARBA" id="ARBA00006706"/>
    </source>
</evidence>
<keyword evidence="5" id="KW-0460">Magnesium</keyword>
<dbReference type="Pfam" id="PF00348">
    <property type="entry name" value="polyprenyl_synt"/>
    <property type="match status" value="1"/>
</dbReference>
<sequence>MEAEGHGISATVTSSEILAPVQADMNQLTVNLKSVVGERSDLLKAAADQIFGGGGKKLRPAIVFMVSRATAQLGGLRDITEKHRRLAEITEMIHTASLMHDDVVDESPVRRGKMTVNSRFGTKVAVLAGDFLFAQSSWFLANLDNLEVIKLISQVIADFASGEISQQEYQFDTELTLQQYLDKSFYKTATLIAASCKSAAAFSNVSVEVKNAMFEYGRHLGLAFQVVDDILDFTTHADLLGKPQGQDLASGNLTAPAVYALAHPTHGPELEALVQREFDGGASLPRALELVYLGGGIQAARRLARQEADLALESLQCLPSSPAKTSLEKMVDYVLDRLY</sequence>
<dbReference type="GO" id="GO:0046872">
    <property type="term" value="F:metal ion binding"/>
    <property type="evidence" value="ECO:0007669"/>
    <property type="project" value="UniProtKB-KW"/>
</dbReference>
<dbReference type="GO" id="GO:0010236">
    <property type="term" value="P:plastoquinone biosynthetic process"/>
    <property type="evidence" value="ECO:0007669"/>
    <property type="project" value="TreeGrafter"/>
</dbReference>
<evidence type="ECO:0000256" key="4">
    <source>
        <dbReference type="ARBA" id="ARBA00022723"/>
    </source>
</evidence>
<evidence type="ECO:0000256" key="3">
    <source>
        <dbReference type="ARBA" id="ARBA00022679"/>
    </source>
</evidence>
<dbReference type="InterPro" id="IPR033749">
    <property type="entry name" value="Polyprenyl_synt_CS"/>
</dbReference>
<keyword evidence="3 7" id="KW-0808">Transferase</keyword>
<dbReference type="PROSITE" id="PS00723">
    <property type="entry name" value="POLYPRENYL_SYNTHASE_1"/>
    <property type="match status" value="1"/>
</dbReference>
<dbReference type="CDD" id="cd00685">
    <property type="entry name" value="Trans_IPPS_HT"/>
    <property type="match status" value="1"/>
</dbReference>
<dbReference type="NCBIfam" id="TIGR02749">
    <property type="entry name" value="prenyl_cyano"/>
    <property type="match status" value="1"/>
</dbReference>
<dbReference type="SUPFAM" id="SSF48576">
    <property type="entry name" value="Terpenoid synthases"/>
    <property type="match status" value="1"/>
</dbReference>
<gene>
    <name evidence="8" type="ORF">COCSUDRAFT_15266</name>
</gene>
<dbReference type="RefSeq" id="XP_005648330.1">
    <property type="nucleotide sequence ID" value="XM_005648273.1"/>
</dbReference>
<proteinExistence type="inferred from homology"/>
<dbReference type="KEGG" id="csl:COCSUDRAFT_15266"/>
<comment type="caution">
    <text evidence="8">The sequence shown here is derived from an EMBL/GenBank/DDBJ whole genome shotgun (WGS) entry which is preliminary data.</text>
</comment>
<comment type="similarity">
    <text evidence="2 7">Belongs to the FPP/GGPP synthase family.</text>
</comment>
<dbReference type="EMBL" id="AGSI01000007">
    <property type="protein sequence ID" value="EIE23786.1"/>
    <property type="molecule type" value="Genomic_DNA"/>
</dbReference>
<dbReference type="PROSITE" id="PS00444">
    <property type="entry name" value="POLYPRENYL_SYNTHASE_2"/>
    <property type="match status" value="1"/>
</dbReference>
<dbReference type="AlphaFoldDB" id="I0YZG7"/>
<dbReference type="Gene3D" id="1.10.600.10">
    <property type="entry name" value="Farnesyl Diphosphate Synthase"/>
    <property type="match status" value="1"/>
</dbReference>
<evidence type="ECO:0000313" key="8">
    <source>
        <dbReference type="EMBL" id="EIE23786.1"/>
    </source>
</evidence>
<dbReference type="PANTHER" id="PTHR12001:SF69">
    <property type="entry name" value="ALL TRANS-POLYPRENYL-DIPHOSPHATE SYNTHASE PDSS1"/>
    <property type="match status" value="1"/>
</dbReference>
<dbReference type="STRING" id="574566.I0YZG7"/>
<accession>I0YZG7</accession>
<dbReference type="GO" id="GO:0008299">
    <property type="term" value="P:isoprenoid biosynthetic process"/>
    <property type="evidence" value="ECO:0007669"/>
    <property type="project" value="UniProtKB-KW"/>
</dbReference>
<dbReference type="PANTHER" id="PTHR12001">
    <property type="entry name" value="GERANYLGERANYL PYROPHOSPHATE SYNTHASE"/>
    <property type="match status" value="1"/>
</dbReference>
<keyword evidence="4" id="KW-0479">Metal-binding</keyword>
<evidence type="ECO:0000313" key="9">
    <source>
        <dbReference type="Proteomes" id="UP000007264"/>
    </source>
</evidence>
<dbReference type="GO" id="GO:0009507">
    <property type="term" value="C:chloroplast"/>
    <property type="evidence" value="ECO:0007669"/>
    <property type="project" value="TreeGrafter"/>
</dbReference>
<dbReference type="SFLD" id="SFLDS00005">
    <property type="entry name" value="Isoprenoid_Synthase_Type_I"/>
    <property type="match status" value="1"/>
</dbReference>
<dbReference type="Proteomes" id="UP000007264">
    <property type="component" value="Unassembled WGS sequence"/>
</dbReference>
<reference evidence="8 9" key="1">
    <citation type="journal article" date="2012" name="Genome Biol.">
        <title>The genome of the polar eukaryotic microalga coccomyxa subellipsoidea reveals traits of cold adaptation.</title>
        <authorList>
            <person name="Blanc G."/>
            <person name="Agarkova I."/>
            <person name="Grimwood J."/>
            <person name="Kuo A."/>
            <person name="Brueggeman A."/>
            <person name="Dunigan D."/>
            <person name="Gurnon J."/>
            <person name="Ladunga I."/>
            <person name="Lindquist E."/>
            <person name="Lucas S."/>
            <person name="Pangilinan J."/>
            <person name="Proschold T."/>
            <person name="Salamov A."/>
            <person name="Schmutz J."/>
            <person name="Weeks D."/>
            <person name="Yamada T."/>
            <person name="Claverie J.M."/>
            <person name="Grigoriev I."/>
            <person name="Van Etten J."/>
            <person name="Lomsadze A."/>
            <person name="Borodovsky M."/>
        </authorList>
    </citation>
    <scope>NUCLEOTIDE SEQUENCE [LARGE SCALE GENOMIC DNA]</scope>
    <source>
        <strain evidence="8 9">C-169</strain>
    </source>
</reference>
<protein>
    <submittedName>
        <fullName evidence="8">Solanesyl diphosphate synthase</fullName>
    </submittedName>
</protein>
<evidence type="ECO:0000256" key="5">
    <source>
        <dbReference type="ARBA" id="ARBA00022842"/>
    </source>
</evidence>
<dbReference type="GO" id="GO:0004659">
    <property type="term" value="F:prenyltransferase activity"/>
    <property type="evidence" value="ECO:0007669"/>
    <property type="project" value="InterPro"/>
</dbReference>
<evidence type="ECO:0000256" key="1">
    <source>
        <dbReference type="ARBA" id="ARBA00001946"/>
    </source>
</evidence>
<dbReference type="GeneID" id="17041778"/>